<dbReference type="PANTHER" id="PTHR31836">
    <property type="match status" value="1"/>
</dbReference>
<dbReference type="InterPro" id="IPR036908">
    <property type="entry name" value="RlpA-like_sf"/>
</dbReference>
<comment type="caution">
    <text evidence="3">The sequence shown here is derived from an EMBL/GenBank/DDBJ whole genome shotgun (WGS) entry which is preliminary data.</text>
</comment>
<dbReference type="SUPFAM" id="SSF50685">
    <property type="entry name" value="Barwin-like endoglucanases"/>
    <property type="match status" value="1"/>
</dbReference>
<sequence length="240" mass="26645">MSRLASLALLALCLVSLPAITGAASITHGASARARELAKRRYTQPHSLGDSYTFDPRDGWQSFNATNLQYKYPREPIHSGKKKTSSPKLSLFDAVSRPISKALGMFGMKGTGTSEPVIVTWYTGRDLLHPSCWTNTDWAPTDASFVCALTLRGWLNKPQCFQFLEMCRNPLTCIFVRVVDSCAGCADASHHIDLTKGSFSTLADLDEGELTMNVREASRPDEWQVESKLLLRFHLTYPQV</sequence>
<dbReference type="Gene3D" id="2.40.40.10">
    <property type="entry name" value="RlpA-like domain"/>
    <property type="match status" value="1"/>
</dbReference>
<dbReference type="EMBL" id="JACAZH010000011">
    <property type="protein sequence ID" value="KAF7355230.1"/>
    <property type="molecule type" value="Genomic_DNA"/>
</dbReference>
<reference evidence="3" key="1">
    <citation type="submission" date="2020-05" db="EMBL/GenBank/DDBJ databases">
        <title>Mycena genomes resolve the evolution of fungal bioluminescence.</title>
        <authorList>
            <person name="Tsai I.J."/>
        </authorList>
    </citation>
    <scope>NUCLEOTIDE SEQUENCE</scope>
    <source>
        <strain evidence="3">160909Yilan</strain>
    </source>
</reference>
<evidence type="ECO:0000313" key="4">
    <source>
        <dbReference type="Proteomes" id="UP000623467"/>
    </source>
</evidence>
<feature type="signal peptide" evidence="2">
    <location>
        <begin position="1"/>
        <end position="23"/>
    </location>
</feature>
<protein>
    <submittedName>
        <fullName evidence="3">Expansin family protein</fullName>
    </submittedName>
</protein>
<dbReference type="AlphaFoldDB" id="A0A8H6Y6M2"/>
<dbReference type="OrthoDB" id="406505at2759"/>
<evidence type="ECO:0000256" key="2">
    <source>
        <dbReference type="SAM" id="SignalP"/>
    </source>
</evidence>
<evidence type="ECO:0000256" key="1">
    <source>
        <dbReference type="ARBA" id="ARBA00022729"/>
    </source>
</evidence>
<proteinExistence type="predicted"/>
<name>A0A8H6Y6M2_9AGAR</name>
<keyword evidence="1 2" id="KW-0732">Signal</keyword>
<feature type="chain" id="PRO_5034117356" evidence="2">
    <location>
        <begin position="24"/>
        <end position="240"/>
    </location>
</feature>
<dbReference type="CDD" id="cd22191">
    <property type="entry name" value="DPBB_RlpA_EXP_N-like"/>
    <property type="match status" value="1"/>
</dbReference>
<dbReference type="PANTHER" id="PTHR31836:SF22">
    <property type="entry name" value="RLPA-LIKE PROTEIN DOUBLE-PSI BETA-BARREL DOMAIN-CONTAINING PROTEIN"/>
    <property type="match status" value="1"/>
</dbReference>
<dbReference type="Proteomes" id="UP000623467">
    <property type="component" value="Unassembled WGS sequence"/>
</dbReference>
<accession>A0A8H6Y6M2</accession>
<organism evidence="3 4">
    <name type="scientific">Mycena sanguinolenta</name>
    <dbReference type="NCBI Taxonomy" id="230812"/>
    <lineage>
        <taxon>Eukaryota</taxon>
        <taxon>Fungi</taxon>
        <taxon>Dikarya</taxon>
        <taxon>Basidiomycota</taxon>
        <taxon>Agaricomycotina</taxon>
        <taxon>Agaricomycetes</taxon>
        <taxon>Agaricomycetidae</taxon>
        <taxon>Agaricales</taxon>
        <taxon>Marasmiineae</taxon>
        <taxon>Mycenaceae</taxon>
        <taxon>Mycena</taxon>
    </lineage>
</organism>
<keyword evidence="4" id="KW-1185">Reference proteome</keyword>
<dbReference type="InterPro" id="IPR051477">
    <property type="entry name" value="Expansin_CellWall"/>
</dbReference>
<evidence type="ECO:0000313" key="3">
    <source>
        <dbReference type="EMBL" id="KAF7355230.1"/>
    </source>
</evidence>
<gene>
    <name evidence="3" type="ORF">MSAN_01439000</name>
</gene>